<reference evidence="1" key="2">
    <citation type="journal article" date="2023" name="Proc. Natl. Acad. Sci. U.S.A.">
        <title>A global phylogenomic analysis of the shiitake genus Lentinula.</title>
        <authorList>
            <person name="Sierra-Patev S."/>
            <person name="Min B."/>
            <person name="Naranjo-Ortiz M."/>
            <person name="Looney B."/>
            <person name="Konkel Z."/>
            <person name="Slot J.C."/>
            <person name="Sakamoto Y."/>
            <person name="Steenwyk J.L."/>
            <person name="Rokas A."/>
            <person name="Carro J."/>
            <person name="Camarero S."/>
            <person name="Ferreira P."/>
            <person name="Molpeceres G."/>
            <person name="Ruiz-Duenas F.J."/>
            <person name="Serrano A."/>
            <person name="Henrissat B."/>
            <person name="Drula E."/>
            <person name="Hughes K.W."/>
            <person name="Mata J.L."/>
            <person name="Ishikawa N.K."/>
            <person name="Vargas-Isla R."/>
            <person name="Ushijima S."/>
            <person name="Smith C.A."/>
            <person name="Donoghue J."/>
            <person name="Ahrendt S."/>
            <person name="Andreopoulos W."/>
            <person name="He G."/>
            <person name="LaButti K."/>
            <person name="Lipzen A."/>
            <person name="Ng V."/>
            <person name="Riley R."/>
            <person name="Sandor L."/>
            <person name="Barry K."/>
            <person name="Martinez A.T."/>
            <person name="Xiao Y."/>
            <person name="Gibbons J.G."/>
            <person name="Terashima K."/>
            <person name="Grigoriev I.V."/>
            <person name="Hibbett D."/>
        </authorList>
    </citation>
    <scope>NUCLEOTIDE SEQUENCE</scope>
    <source>
        <strain evidence="1">Sp2 HRB7682 ss15</strain>
    </source>
</reference>
<protein>
    <submittedName>
        <fullName evidence="1">Uncharacterized protein</fullName>
    </submittedName>
</protein>
<comment type="caution">
    <text evidence="1">The sequence shown here is derived from an EMBL/GenBank/DDBJ whole genome shotgun (WGS) entry which is preliminary data.</text>
</comment>
<reference evidence="1" key="1">
    <citation type="submission" date="2022-08" db="EMBL/GenBank/DDBJ databases">
        <authorList>
            <consortium name="DOE Joint Genome Institute"/>
            <person name="Min B."/>
            <person name="Riley R."/>
            <person name="Sierra-Patev S."/>
            <person name="Naranjo-Ortiz M."/>
            <person name="Looney B."/>
            <person name="Konkel Z."/>
            <person name="Slot J.C."/>
            <person name="Sakamoto Y."/>
            <person name="Steenwyk J.L."/>
            <person name="Rokas A."/>
            <person name="Carro J."/>
            <person name="Camarero S."/>
            <person name="Ferreira P."/>
            <person name="Molpeceres G."/>
            <person name="Ruiz-Duenas F.J."/>
            <person name="Serrano A."/>
            <person name="Henrissat B."/>
            <person name="Drula E."/>
            <person name="Hughes K.W."/>
            <person name="Mata J.L."/>
            <person name="Ishikawa N.K."/>
            <person name="Vargas-Isla R."/>
            <person name="Ushijima S."/>
            <person name="Smith C.A."/>
            <person name="Ahrendt S."/>
            <person name="Andreopoulos W."/>
            <person name="He G."/>
            <person name="Labutti K."/>
            <person name="Lipzen A."/>
            <person name="Ng V."/>
            <person name="Sandor L."/>
            <person name="Barry K."/>
            <person name="Martinez A.T."/>
            <person name="Xiao Y."/>
            <person name="Gibbons J.G."/>
            <person name="Terashima K."/>
            <person name="Hibbett D.S."/>
            <person name="Grigoriev I.V."/>
        </authorList>
    </citation>
    <scope>NUCLEOTIDE SEQUENCE</scope>
    <source>
        <strain evidence="1">Sp2 HRB7682 ss15</strain>
    </source>
</reference>
<sequence length="55" mass="6327">MNLWQSESDCIVSRENYLKVDADKVHVSYFNRGRVKQTEFGCLAGQSKLTWSGFP</sequence>
<accession>A0A9W9AMX7</accession>
<evidence type="ECO:0000313" key="2">
    <source>
        <dbReference type="Proteomes" id="UP001150238"/>
    </source>
</evidence>
<dbReference type="EMBL" id="JANVFS010000010">
    <property type="protein sequence ID" value="KAJ4486745.1"/>
    <property type="molecule type" value="Genomic_DNA"/>
</dbReference>
<name>A0A9W9AMX7_9AGAR</name>
<organism evidence="1 2">
    <name type="scientific">Lentinula lateritia</name>
    <dbReference type="NCBI Taxonomy" id="40482"/>
    <lineage>
        <taxon>Eukaryota</taxon>
        <taxon>Fungi</taxon>
        <taxon>Dikarya</taxon>
        <taxon>Basidiomycota</taxon>
        <taxon>Agaricomycotina</taxon>
        <taxon>Agaricomycetes</taxon>
        <taxon>Agaricomycetidae</taxon>
        <taxon>Agaricales</taxon>
        <taxon>Marasmiineae</taxon>
        <taxon>Omphalotaceae</taxon>
        <taxon>Lentinula</taxon>
    </lineage>
</organism>
<proteinExistence type="predicted"/>
<gene>
    <name evidence="1" type="ORF">C8J55DRAFT_508528</name>
</gene>
<evidence type="ECO:0000313" key="1">
    <source>
        <dbReference type="EMBL" id="KAJ4486745.1"/>
    </source>
</evidence>
<dbReference type="AlphaFoldDB" id="A0A9W9AMX7"/>
<dbReference type="Proteomes" id="UP001150238">
    <property type="component" value="Unassembled WGS sequence"/>
</dbReference>